<dbReference type="PANTHER" id="PTHR43037:SF5">
    <property type="entry name" value="FERULOYL ESTERASE"/>
    <property type="match status" value="1"/>
</dbReference>
<comment type="function">
    <text evidence="4">Esterase involved in the hydrolysis of xylan, a major structural heterogeneous polysaccharide found in plant biomass representing the second most abundant polysaccharide in the biosphere, after cellulose.</text>
</comment>
<keyword evidence="7" id="KW-1185">Reference proteome</keyword>
<keyword evidence="2 4" id="KW-0732">Signal</keyword>
<dbReference type="InterPro" id="IPR050955">
    <property type="entry name" value="Plant_Biomass_Hydrol_Est"/>
</dbReference>
<keyword evidence="1 4" id="KW-0719">Serine esterase</keyword>
<proteinExistence type="inferred from homology"/>
<gene>
    <name evidence="6" type="ORF">QBC41DRAFT_358000</name>
</gene>
<comment type="caution">
    <text evidence="6">The sequence shown here is derived from an EMBL/GenBank/DDBJ whole genome shotgun (WGS) entry which is preliminary data.</text>
</comment>
<dbReference type="GO" id="GO:0030248">
    <property type="term" value="F:cellulose binding"/>
    <property type="evidence" value="ECO:0007669"/>
    <property type="project" value="InterPro"/>
</dbReference>
<dbReference type="EMBL" id="JAULSY010000085">
    <property type="protein sequence ID" value="KAK0666647.1"/>
    <property type="molecule type" value="Genomic_DNA"/>
</dbReference>
<evidence type="ECO:0000256" key="1">
    <source>
        <dbReference type="ARBA" id="ARBA00022487"/>
    </source>
</evidence>
<evidence type="ECO:0000313" key="6">
    <source>
        <dbReference type="EMBL" id="KAK0666647.1"/>
    </source>
</evidence>
<dbReference type="InterPro" id="IPR035971">
    <property type="entry name" value="CBD_sf"/>
</dbReference>
<dbReference type="InterPro" id="IPR010126">
    <property type="entry name" value="Esterase_phb"/>
</dbReference>
<comment type="subcellular location">
    <subcellularLocation>
        <location evidence="4">Secreted</location>
    </subcellularLocation>
</comment>
<dbReference type="GO" id="GO:0045493">
    <property type="term" value="P:xylan catabolic process"/>
    <property type="evidence" value="ECO:0007669"/>
    <property type="project" value="UniProtKB-UniRule"/>
</dbReference>
<keyword evidence="3 4" id="KW-0378">Hydrolase</keyword>
<keyword evidence="4" id="KW-0119">Carbohydrate metabolism</keyword>
<reference evidence="6" key="1">
    <citation type="submission" date="2023-06" db="EMBL/GenBank/DDBJ databases">
        <title>Genome-scale phylogeny and comparative genomics of the fungal order Sordariales.</title>
        <authorList>
            <consortium name="Lawrence Berkeley National Laboratory"/>
            <person name="Hensen N."/>
            <person name="Bonometti L."/>
            <person name="Westerberg I."/>
            <person name="Brannstrom I.O."/>
            <person name="Guillou S."/>
            <person name="Cros-Aarteil S."/>
            <person name="Calhoun S."/>
            <person name="Haridas S."/>
            <person name="Kuo A."/>
            <person name="Mondo S."/>
            <person name="Pangilinan J."/>
            <person name="Riley R."/>
            <person name="Labutti K."/>
            <person name="Andreopoulos B."/>
            <person name="Lipzen A."/>
            <person name="Chen C."/>
            <person name="Yanf M."/>
            <person name="Daum C."/>
            <person name="Ng V."/>
            <person name="Clum A."/>
            <person name="Steindorff A."/>
            <person name="Ohm R."/>
            <person name="Martin F."/>
            <person name="Silar P."/>
            <person name="Natvig D."/>
            <person name="Lalanne C."/>
            <person name="Gautier V."/>
            <person name="Ament-Velasquez S.L."/>
            <person name="Kruys A."/>
            <person name="Hutchinson M.I."/>
            <person name="Powell A.J."/>
            <person name="Barry K."/>
            <person name="Miller A.N."/>
            <person name="Grigoriev I.V."/>
            <person name="Debuchy R."/>
            <person name="Gladieux P."/>
            <person name="Thoren M.H."/>
            <person name="Johannesson H."/>
        </authorList>
    </citation>
    <scope>NUCLEOTIDE SEQUENCE</scope>
    <source>
        <strain evidence="6">CBS 307.81</strain>
    </source>
</reference>
<dbReference type="Gene3D" id="3.40.50.1820">
    <property type="entry name" value="alpha/beta hydrolase"/>
    <property type="match status" value="1"/>
</dbReference>
<keyword evidence="4" id="KW-0964">Secreted</keyword>
<dbReference type="PANTHER" id="PTHR43037">
    <property type="entry name" value="UNNAMED PRODUCT-RELATED"/>
    <property type="match status" value="1"/>
</dbReference>
<dbReference type="GO" id="GO:0052689">
    <property type="term" value="F:carboxylic ester hydrolase activity"/>
    <property type="evidence" value="ECO:0007669"/>
    <property type="project" value="UniProtKB-KW"/>
</dbReference>
<evidence type="ECO:0000256" key="2">
    <source>
        <dbReference type="ARBA" id="ARBA00022729"/>
    </source>
</evidence>
<dbReference type="InterPro" id="IPR000254">
    <property type="entry name" value="CBD"/>
</dbReference>
<evidence type="ECO:0000259" key="5">
    <source>
        <dbReference type="PROSITE" id="PS51164"/>
    </source>
</evidence>
<dbReference type="Pfam" id="PF10503">
    <property type="entry name" value="Esterase_PHB"/>
    <property type="match status" value="1"/>
</dbReference>
<dbReference type="PROSITE" id="PS00562">
    <property type="entry name" value="CBM1_1"/>
    <property type="match status" value="1"/>
</dbReference>
<sequence>MKTVAVLSLLSSLASAASLTLVTENFGPNPRNNPFYIYVPDVLPPNPAILVNPHWCHGTAPAAFSGSQYATLASQHGFIVIYPQSSPAQANSDKCWDVSSNETLTHNGGGDSLGVVSMVKWTISKYNADPKRVFVTGVSSGGMMTQVLLGSYPDVFAAGAAFAGVPFGCFAPAGNNTGAFGYWSDDCAKGRVTKTPAQWADLVRSAYPGYDGWRPKLQLFHGTSDEILDYVNHQEGIKQWAEVLGVGSTPVSVTPNTPISGWTKSVYGAEGWLEGYSAAGVPHDIRVQEATVMAFFELACKGEDCFRWGDGEWCDAEPGATTTSSAVVVSTTRAPVTTASASTSTAGVTTTSTTSTSSRVTTTFVTSTSTAAPAAGQSMWGQCGGMGFIGPTACAVGTCTMHNPYYGQCVPTQGIPQW</sequence>
<accession>A0AA40D9C6</accession>
<organism evidence="6 7">
    <name type="scientific">Cercophora samala</name>
    <dbReference type="NCBI Taxonomy" id="330535"/>
    <lineage>
        <taxon>Eukaryota</taxon>
        <taxon>Fungi</taxon>
        <taxon>Dikarya</taxon>
        <taxon>Ascomycota</taxon>
        <taxon>Pezizomycotina</taxon>
        <taxon>Sordariomycetes</taxon>
        <taxon>Sordariomycetidae</taxon>
        <taxon>Sordariales</taxon>
        <taxon>Lasiosphaeriaceae</taxon>
        <taxon>Cercophora</taxon>
    </lineage>
</organism>
<protein>
    <recommendedName>
        <fullName evidence="4">Carboxylic ester hydrolase</fullName>
        <ecNumber evidence="4">3.1.1.-</ecNumber>
    </recommendedName>
</protein>
<name>A0AA40D9C6_9PEZI</name>
<feature type="domain" description="CBM1" evidence="5">
    <location>
        <begin position="375"/>
        <end position="410"/>
    </location>
</feature>
<dbReference type="AlphaFoldDB" id="A0AA40D9C6"/>
<dbReference type="PROSITE" id="PS51164">
    <property type="entry name" value="CBM1_2"/>
    <property type="match status" value="1"/>
</dbReference>
<dbReference type="NCBIfam" id="TIGR01840">
    <property type="entry name" value="esterase_phb"/>
    <property type="match status" value="1"/>
</dbReference>
<dbReference type="SUPFAM" id="SSF53474">
    <property type="entry name" value="alpha/beta-Hydrolases"/>
    <property type="match status" value="2"/>
</dbReference>
<dbReference type="InterPro" id="IPR029058">
    <property type="entry name" value="AB_hydrolase_fold"/>
</dbReference>
<dbReference type="SMART" id="SM00236">
    <property type="entry name" value="fCBD"/>
    <property type="match status" value="1"/>
</dbReference>
<dbReference type="Proteomes" id="UP001174997">
    <property type="component" value="Unassembled WGS sequence"/>
</dbReference>
<feature type="chain" id="PRO_5041487499" description="Carboxylic ester hydrolase" evidence="4">
    <location>
        <begin position="17"/>
        <end position="418"/>
    </location>
</feature>
<evidence type="ECO:0000256" key="3">
    <source>
        <dbReference type="ARBA" id="ARBA00022801"/>
    </source>
</evidence>
<keyword evidence="4" id="KW-0624">Polysaccharide degradation</keyword>
<dbReference type="SUPFAM" id="SSF57180">
    <property type="entry name" value="Cellulose-binding domain"/>
    <property type="match status" value="1"/>
</dbReference>
<evidence type="ECO:0000313" key="7">
    <source>
        <dbReference type="Proteomes" id="UP001174997"/>
    </source>
</evidence>
<dbReference type="EC" id="3.1.1.-" evidence="4"/>
<comment type="similarity">
    <text evidence="4">Belongs to the carbohydrate esterase 1 (CE1) family.</text>
</comment>
<feature type="signal peptide" evidence="4">
    <location>
        <begin position="1"/>
        <end position="16"/>
    </location>
</feature>
<dbReference type="Pfam" id="PF00734">
    <property type="entry name" value="CBM_1"/>
    <property type="match status" value="1"/>
</dbReference>
<dbReference type="GO" id="GO:0005576">
    <property type="term" value="C:extracellular region"/>
    <property type="evidence" value="ECO:0007669"/>
    <property type="project" value="UniProtKB-SubCell"/>
</dbReference>
<evidence type="ECO:0000256" key="4">
    <source>
        <dbReference type="RuleBase" id="RU367147"/>
    </source>
</evidence>